<dbReference type="OrthoDB" id="193787at2759"/>
<dbReference type="InterPro" id="IPR022035">
    <property type="entry name" value="PCIF1_WW"/>
</dbReference>
<dbReference type="PANTHER" id="PTHR21727:SF0">
    <property type="entry name" value="MRNA (2'-O-METHYLADENOSINE-N(6)-)-METHYLTRANSFERASE"/>
    <property type="match status" value="1"/>
</dbReference>
<dbReference type="InterPro" id="IPR039881">
    <property type="entry name" value="PCIF1-like"/>
</dbReference>
<name>A0A2C6KJQ8_9APIC</name>
<dbReference type="GO" id="GO:0099122">
    <property type="term" value="F:RNA polymerase II C-terminal domain binding"/>
    <property type="evidence" value="ECO:0007669"/>
    <property type="project" value="InterPro"/>
</dbReference>
<protein>
    <submittedName>
        <fullName evidence="3">Phosphorylated ctd-interacting factor 1</fullName>
    </submittedName>
</protein>
<dbReference type="VEuPathDB" id="ToxoDB:CSUI_009535"/>
<feature type="domain" description="PCIF1 WW" evidence="2">
    <location>
        <begin position="471"/>
        <end position="638"/>
    </location>
</feature>
<dbReference type="GO" id="GO:0016422">
    <property type="term" value="F:mRNA (2'-O-methyladenosine-N6-)-methyltransferase activity"/>
    <property type="evidence" value="ECO:0007669"/>
    <property type="project" value="InterPro"/>
</dbReference>
<dbReference type="Pfam" id="PF12237">
    <property type="entry name" value="PCIF1_WW"/>
    <property type="match status" value="1"/>
</dbReference>
<evidence type="ECO:0000259" key="2">
    <source>
        <dbReference type="Pfam" id="PF12237"/>
    </source>
</evidence>
<dbReference type="Proteomes" id="UP000221165">
    <property type="component" value="Unassembled WGS sequence"/>
</dbReference>
<evidence type="ECO:0000256" key="1">
    <source>
        <dbReference type="SAM" id="MobiDB-lite"/>
    </source>
</evidence>
<keyword evidence="4" id="KW-1185">Reference proteome</keyword>
<organism evidence="3 4">
    <name type="scientific">Cystoisospora suis</name>
    <dbReference type="NCBI Taxonomy" id="483139"/>
    <lineage>
        <taxon>Eukaryota</taxon>
        <taxon>Sar</taxon>
        <taxon>Alveolata</taxon>
        <taxon>Apicomplexa</taxon>
        <taxon>Conoidasida</taxon>
        <taxon>Coccidia</taxon>
        <taxon>Eucoccidiorida</taxon>
        <taxon>Eimeriorina</taxon>
        <taxon>Sarcocystidae</taxon>
        <taxon>Cystoisospora</taxon>
    </lineage>
</organism>
<evidence type="ECO:0000313" key="3">
    <source>
        <dbReference type="EMBL" id="PHJ16644.1"/>
    </source>
</evidence>
<reference evidence="3 4" key="1">
    <citation type="journal article" date="2017" name="Int. J. Parasitol.">
        <title>The genome of the protozoan parasite Cystoisospora suis and a reverse vaccinology approach to identify vaccine candidates.</title>
        <authorList>
            <person name="Palmieri N."/>
            <person name="Shrestha A."/>
            <person name="Ruttkowski B."/>
            <person name="Beck T."/>
            <person name="Vogl C."/>
            <person name="Tomley F."/>
            <person name="Blake D.P."/>
            <person name="Joachim A."/>
        </authorList>
    </citation>
    <scope>NUCLEOTIDE SEQUENCE [LARGE SCALE GENOMIC DNA]</scope>
    <source>
        <strain evidence="3 4">Wien I</strain>
    </source>
</reference>
<feature type="region of interest" description="Disordered" evidence="1">
    <location>
        <begin position="124"/>
        <end position="143"/>
    </location>
</feature>
<dbReference type="RefSeq" id="XP_067918370.1">
    <property type="nucleotide sequence ID" value="XM_068069650.1"/>
</dbReference>
<dbReference type="GeneID" id="94432861"/>
<comment type="caution">
    <text evidence="3">The sequence shown here is derived from an EMBL/GenBank/DDBJ whole genome shotgun (WGS) entry which is preliminary data.</text>
</comment>
<accession>A0A2C6KJQ8</accession>
<gene>
    <name evidence="3" type="ORF">CSUI_009535</name>
</gene>
<evidence type="ECO:0000313" key="4">
    <source>
        <dbReference type="Proteomes" id="UP000221165"/>
    </source>
</evidence>
<dbReference type="EMBL" id="MIGC01005718">
    <property type="protein sequence ID" value="PHJ16644.1"/>
    <property type="molecule type" value="Genomic_DNA"/>
</dbReference>
<dbReference type="PANTHER" id="PTHR21727">
    <property type="entry name" value="PHOSPHORYLATED CTD INTERACTING FACTOR 1"/>
    <property type="match status" value="1"/>
</dbReference>
<proteinExistence type="predicted"/>
<sequence length="691" mass="77746">MTELVATDNSDESGCLLHTSPAFLFCRVDSLTACTSGPSYEITHSGDGISTGHWVCFKPHRYWPLIELLRQYELLGVRLRYEDLFRRLRRDLQQPGAAAEEESLEPPPRESFNRWMMERRSLGSKQTDPLIPSAGPAMSGASKVEEAGSVEREILDDLPVKIRLGDTGQETFENTLQFSRMLVSAVDSRRKDVSTLPTEVIYPLFRWLLELQGGSASQLEVSSSDKLVSEFICQYGQLLAETEAPTVVYRRGRNTQGTAGESRLPLFSKDDVYRTIYLARPVVKCLYGEQVSSVTRELERSSRDAALRVASVCSSYAAGAGKTGVQDVEDRDPLEGLVEHFKRRCIRSGGAEAVLGPIKWMSGRSHEFFEFIQDLEATDSLPLETREGGLRSLTRKYSVKAHKVAELWNRFALGCGGSALNASSEETRTTRAVGRYLNRDCVCKGTGWRPGEWTCSCVREVVDRVRRSERYGSLFASAVFALLCRYHSICGCRNQGRGLQSAVPPRVLDFLRDSLDVNCELFASPLNVHLDSYCSMFPDIDVMFGSQGSFFDPDFNVREGSFEANPPFDEVVMARMVTRLLAWLSESEQLHPERPLSFCLFLPDWSNAPSEYMDALTHTKFLRLSAVLLPEEHSYWNGFQHFCHSSVVESTAVCRTIFAVLQNDAGRERWPVTDDFVVRLRRTWRSHGAAL</sequence>
<dbReference type="AlphaFoldDB" id="A0A2C6KJQ8"/>